<accession>A0A5B0N6F7</accession>
<protein>
    <submittedName>
        <fullName evidence="2">Uncharacterized protein</fullName>
    </submittedName>
</protein>
<feature type="compositionally biased region" description="Basic residues" evidence="1">
    <location>
        <begin position="250"/>
        <end position="263"/>
    </location>
</feature>
<feature type="region of interest" description="Disordered" evidence="1">
    <location>
        <begin position="192"/>
        <end position="286"/>
    </location>
</feature>
<evidence type="ECO:0000313" key="2">
    <source>
        <dbReference type="EMBL" id="KAA1084322.1"/>
    </source>
</evidence>
<dbReference type="EMBL" id="VSWC01000118">
    <property type="protein sequence ID" value="KAA1084322.1"/>
    <property type="molecule type" value="Genomic_DNA"/>
</dbReference>
<comment type="caution">
    <text evidence="2">The sequence shown here is derived from an EMBL/GenBank/DDBJ whole genome shotgun (WGS) entry which is preliminary data.</text>
</comment>
<dbReference type="AlphaFoldDB" id="A0A5B0N6F7"/>
<evidence type="ECO:0000256" key="1">
    <source>
        <dbReference type="SAM" id="MobiDB-lite"/>
    </source>
</evidence>
<evidence type="ECO:0000313" key="3">
    <source>
        <dbReference type="Proteomes" id="UP000324748"/>
    </source>
</evidence>
<organism evidence="2 3">
    <name type="scientific">Puccinia graminis f. sp. tritici</name>
    <dbReference type="NCBI Taxonomy" id="56615"/>
    <lineage>
        <taxon>Eukaryota</taxon>
        <taxon>Fungi</taxon>
        <taxon>Dikarya</taxon>
        <taxon>Basidiomycota</taxon>
        <taxon>Pucciniomycotina</taxon>
        <taxon>Pucciniomycetes</taxon>
        <taxon>Pucciniales</taxon>
        <taxon>Pucciniaceae</taxon>
        <taxon>Puccinia</taxon>
    </lineage>
</organism>
<keyword evidence="3" id="KW-1185">Reference proteome</keyword>
<feature type="compositionally biased region" description="Polar residues" evidence="1">
    <location>
        <begin position="264"/>
        <end position="286"/>
    </location>
</feature>
<name>A0A5B0N6F7_PUCGR</name>
<gene>
    <name evidence="2" type="ORF">PGT21_024444</name>
</gene>
<reference evidence="2 3" key="1">
    <citation type="submission" date="2019-05" db="EMBL/GenBank/DDBJ databases">
        <title>Emergence of the Ug99 lineage of the wheat stem rust pathogen through somatic hybridization.</title>
        <authorList>
            <person name="Li F."/>
            <person name="Upadhyaya N.M."/>
            <person name="Sperschneider J."/>
            <person name="Matny O."/>
            <person name="Nguyen-Phuc H."/>
            <person name="Mago R."/>
            <person name="Raley C."/>
            <person name="Miller M.E."/>
            <person name="Silverstein K.A.T."/>
            <person name="Henningsen E."/>
            <person name="Hirsch C.D."/>
            <person name="Visser B."/>
            <person name="Pretorius Z.A."/>
            <person name="Steffenson B.J."/>
            <person name="Schwessinger B."/>
            <person name="Dodds P.N."/>
            <person name="Figueroa M."/>
        </authorList>
    </citation>
    <scope>NUCLEOTIDE SEQUENCE [LARGE SCALE GENOMIC DNA]</scope>
    <source>
        <strain evidence="2">21-0</strain>
    </source>
</reference>
<feature type="compositionally biased region" description="Polar residues" evidence="1">
    <location>
        <begin position="198"/>
        <end position="214"/>
    </location>
</feature>
<proteinExistence type="predicted"/>
<feature type="region of interest" description="Disordered" evidence="1">
    <location>
        <begin position="682"/>
        <end position="701"/>
    </location>
</feature>
<sequence length="701" mass="77225">MWLSTLLTVPANNKPVMESYRHMEEIHSGYSARTGGDGTGLLTSSPIVAISVRLDPPSRALAILSEFGVGWFVVVVLKLHTQRGTIQPPIHTLEAPDSRTGEALEGRFRWQFLFREFRGLHGIHLAQPPTSSLLSPLRVAHIIYILICYPRYLFKFTSMSDLNIQPNLQGYQLDENGEVAFSFAAGRGQFTKDHLPSGTESRINSVNGNGSTQTGVGVSFGSPSRSGSGTGMGRGRGRGRGGSTANTSTRGKRQVKFTKKKTNSVRGSESTEPALSSSDLPENGAAVSTNQATLPVHSVAPGPQAQARADLEARLGNGRPDTVREVAHATGKRKRLTNRIKDELKHLTLEYQQKIHELAITHEVRSEILFKWVGGFNKMKGPNRFNNYCRYGQEPLQIFARKEFPPGERMQQVAVKWRALTETEQLKYNDLEFLNKLRKAIGLPGADNPEDIEDEDREEAGEIDAEFIEARVAQNVTQPDQNKSSAVTIQQASKSNAQALSFNHLRADHQVEGFVLIVSSDAAGSVFLRGGTPLGEVYMDILKAKHECWKKFHIWVTGMTVDAELNPMARPIKNLPQRAIELWEAGTPTERKANMREKLKHLLLKATQGKRSRGWPAKARSILQEFNLDLKIHPDAIGPPGEGTVDLETTLLDQDTGKYSKSQIDAVLKALHFNWISIQTAGDSDSEEDSGVAQGPQGGPV</sequence>
<dbReference type="Proteomes" id="UP000324748">
    <property type="component" value="Unassembled WGS sequence"/>
</dbReference>
<feature type="compositionally biased region" description="Low complexity" evidence="1">
    <location>
        <begin position="215"/>
        <end position="227"/>
    </location>
</feature>